<dbReference type="KEGG" id="vg:4239039"/>
<accession>Q0QZ30</accession>
<evidence type="ECO:0000313" key="1">
    <source>
        <dbReference type="EMBL" id="ABA47166.1"/>
    </source>
</evidence>
<name>Q0QZ30_BPSYS</name>
<dbReference type="EMBL" id="DQ149023">
    <property type="protein sequence ID" value="ABA47166.1"/>
    <property type="molecule type" value="Genomic_DNA"/>
</dbReference>
<dbReference type="Proteomes" id="UP000000909">
    <property type="component" value="Segment"/>
</dbReference>
<reference evidence="1 2" key="1">
    <citation type="journal article" date="2007" name="Environ. Microbiol.">
        <title>Genomic and structural analysis of Syn9, a cyanophage infecting marine Prochlorococcus and Synechococcus.</title>
        <authorList>
            <person name="Weigele P.R."/>
            <person name="Pope W.H."/>
            <person name="Pedulla M.L."/>
            <person name="Houtz J.M."/>
            <person name="Smith A.L."/>
            <person name="Conway J.F."/>
            <person name="King J."/>
            <person name="Hatfull G.F."/>
            <person name="Lawrence J.G."/>
            <person name="Hendrix R.W."/>
        </authorList>
    </citation>
    <scope>NUCLEOTIDE SEQUENCE</scope>
</reference>
<organism evidence="1 2">
    <name type="scientific">Synechococcus phage syn9</name>
    <dbReference type="NCBI Taxonomy" id="382359"/>
    <lineage>
        <taxon>Viruses</taxon>
        <taxon>Duplodnaviria</taxon>
        <taxon>Heunggongvirae</taxon>
        <taxon>Uroviricota</taxon>
        <taxon>Caudoviricetes</taxon>
        <taxon>Pantevenvirales</taxon>
        <taxon>Kyanoviridae</taxon>
        <taxon>Ormenosvirus</taxon>
        <taxon>Ormenosvirus syn9</taxon>
    </lineage>
</organism>
<keyword evidence="2" id="KW-1185">Reference proteome</keyword>
<organismHost>
    <name type="scientific">Synechococcus</name>
    <dbReference type="NCBI Taxonomy" id="1129"/>
</organismHost>
<proteinExistence type="predicted"/>
<protein>
    <submittedName>
        <fullName evidence="1">Gp195</fullName>
    </submittedName>
</protein>
<dbReference type="OrthoDB" id="24855at10239"/>
<evidence type="ECO:0000313" key="2">
    <source>
        <dbReference type="Proteomes" id="UP000000909"/>
    </source>
</evidence>
<dbReference type="GeneID" id="4239039"/>
<dbReference type="RefSeq" id="YP_717865.1">
    <property type="nucleotide sequence ID" value="NC_008296.2"/>
</dbReference>
<sequence length="45" mass="5238">MSQETHLQDSHFDAILDKTEQFGNPFAEMLWANEKKKAKQKTDLS</sequence>